<name>A0AAW1TKV4_9CUCU</name>
<feature type="region of interest" description="Disordered" evidence="1">
    <location>
        <begin position="26"/>
        <end position="151"/>
    </location>
</feature>
<feature type="compositionally biased region" description="Pro residues" evidence="1">
    <location>
        <begin position="68"/>
        <end position="98"/>
    </location>
</feature>
<dbReference type="AlphaFoldDB" id="A0AAW1TKV4"/>
<feature type="chain" id="PRO_5043867262" evidence="2">
    <location>
        <begin position="26"/>
        <end position="450"/>
    </location>
</feature>
<comment type="caution">
    <text evidence="3">The sequence shown here is derived from an EMBL/GenBank/DDBJ whole genome shotgun (WGS) entry which is preliminary data.</text>
</comment>
<feature type="compositionally biased region" description="Polar residues" evidence="1">
    <location>
        <begin position="116"/>
        <end position="127"/>
    </location>
</feature>
<feature type="compositionally biased region" description="Polar residues" evidence="1">
    <location>
        <begin position="50"/>
        <end position="64"/>
    </location>
</feature>
<evidence type="ECO:0000256" key="2">
    <source>
        <dbReference type="SAM" id="SignalP"/>
    </source>
</evidence>
<evidence type="ECO:0000256" key="1">
    <source>
        <dbReference type="SAM" id="MobiDB-lite"/>
    </source>
</evidence>
<dbReference type="PRINTS" id="PR01217">
    <property type="entry name" value="PRICHEXTENSN"/>
</dbReference>
<organism evidence="3 4">
    <name type="scientific">Henosepilachna vigintioctopunctata</name>
    <dbReference type="NCBI Taxonomy" id="420089"/>
    <lineage>
        <taxon>Eukaryota</taxon>
        <taxon>Metazoa</taxon>
        <taxon>Ecdysozoa</taxon>
        <taxon>Arthropoda</taxon>
        <taxon>Hexapoda</taxon>
        <taxon>Insecta</taxon>
        <taxon>Pterygota</taxon>
        <taxon>Neoptera</taxon>
        <taxon>Endopterygota</taxon>
        <taxon>Coleoptera</taxon>
        <taxon>Polyphaga</taxon>
        <taxon>Cucujiformia</taxon>
        <taxon>Coccinelloidea</taxon>
        <taxon>Coccinellidae</taxon>
        <taxon>Epilachninae</taxon>
        <taxon>Epilachnini</taxon>
        <taxon>Henosepilachna</taxon>
    </lineage>
</organism>
<feature type="compositionally biased region" description="Low complexity" evidence="1">
    <location>
        <begin position="137"/>
        <end position="146"/>
    </location>
</feature>
<dbReference type="EMBL" id="JARQZJ010000004">
    <property type="protein sequence ID" value="KAK9870760.1"/>
    <property type="molecule type" value="Genomic_DNA"/>
</dbReference>
<gene>
    <name evidence="3" type="ORF">WA026_009721</name>
</gene>
<sequence length="450" mass="49289">MFPVKYSNVLIFTLLILVQIKLDECKRTSGGSRARPSRPRPAPTHRPYTQAPTARPYTQSQTRAPTYRPFPQPAPTYRPQPAPTYRPQPVPTYRPQPQPGGRNPTYRPATQPGGYPTQQGRFPTPSSRYPQGPPAYPGAQPGGYRPTYVQPNYQNNQRTYQIPQAGGKTKVKVYNINNYHSPGYYAPMSYRPYSYTSSDTGSGVLGFFLGYSLAKITSPSYYRCHTCYDGYSPRYDHYTVHHYYHNSGNVPKQQTVTTNNIITCGDSSQICPANTAALCTASGQIMCVVAVTNTVPCDDKPGLKCVKSSVPCADSNAPECKGIPKGQAATVSIPCISNTVIQGNITTVNNTIISAEPPKNNTQQTVETTTMPSDTFPSLGSNGTFPSLGSNATQSRAKRQVDQPYCVTVLAEPSVRKDTEGETVFNEVTSVFDKFFSNAFGIGYAQKKAK</sequence>
<keyword evidence="2" id="KW-0732">Signal</keyword>
<dbReference type="Proteomes" id="UP001431783">
    <property type="component" value="Unassembled WGS sequence"/>
</dbReference>
<feature type="signal peptide" evidence="2">
    <location>
        <begin position="1"/>
        <end position="25"/>
    </location>
</feature>
<reference evidence="3 4" key="1">
    <citation type="submission" date="2023-03" db="EMBL/GenBank/DDBJ databases">
        <title>Genome insight into feeding habits of ladybird beetles.</title>
        <authorList>
            <person name="Li H.-S."/>
            <person name="Huang Y.-H."/>
            <person name="Pang H."/>
        </authorList>
    </citation>
    <scope>NUCLEOTIDE SEQUENCE [LARGE SCALE GENOMIC DNA]</scope>
    <source>
        <strain evidence="3">SYSU_2023b</strain>
        <tissue evidence="3">Whole body</tissue>
    </source>
</reference>
<protein>
    <submittedName>
        <fullName evidence="3">Uncharacterized protein</fullName>
    </submittedName>
</protein>
<keyword evidence="4" id="KW-1185">Reference proteome</keyword>
<proteinExistence type="predicted"/>
<evidence type="ECO:0000313" key="4">
    <source>
        <dbReference type="Proteomes" id="UP001431783"/>
    </source>
</evidence>
<accession>A0AAW1TKV4</accession>
<evidence type="ECO:0000313" key="3">
    <source>
        <dbReference type="EMBL" id="KAK9870760.1"/>
    </source>
</evidence>